<evidence type="ECO:0000256" key="2">
    <source>
        <dbReference type="SAM" id="SignalP"/>
    </source>
</evidence>
<proteinExistence type="predicted"/>
<reference evidence="3" key="1">
    <citation type="submission" date="2021-03" db="EMBL/GenBank/DDBJ databases">
        <title>Evolutionary innovations through gain and loss of genes in the ectomycorrhizal Boletales.</title>
        <authorList>
            <person name="Wu G."/>
            <person name="Miyauchi S."/>
            <person name="Morin E."/>
            <person name="Yang Z.-L."/>
            <person name="Xu J."/>
            <person name="Martin F.M."/>
        </authorList>
    </citation>
    <scope>NUCLEOTIDE SEQUENCE</scope>
    <source>
        <strain evidence="3">BR01</strain>
    </source>
</reference>
<dbReference type="EMBL" id="JAGFBS010000002">
    <property type="protein sequence ID" value="KAG6380633.1"/>
    <property type="molecule type" value="Genomic_DNA"/>
</dbReference>
<dbReference type="PANTHER" id="PTHR37536:SF1">
    <property type="entry name" value="ASPERGILLOPEPSIN, PUTAITVE (AFU_ORTHOLOGUE AFUA_7G01200)"/>
    <property type="match status" value="1"/>
</dbReference>
<keyword evidence="4" id="KW-1185">Reference proteome</keyword>
<dbReference type="PRINTS" id="PR00977">
    <property type="entry name" value="SCYTLDPTASE"/>
</dbReference>
<dbReference type="InterPro" id="IPR000250">
    <property type="entry name" value="Peptidase_G1"/>
</dbReference>
<dbReference type="AlphaFoldDB" id="A0A8I3ACS4"/>
<gene>
    <name evidence="3" type="ORF">JVT61DRAFT_4999</name>
</gene>
<dbReference type="SUPFAM" id="SSF49899">
    <property type="entry name" value="Concanavalin A-like lectins/glucanases"/>
    <property type="match status" value="1"/>
</dbReference>
<sequence length="246" mass="25528">MRFNFVLISGFSLASVVLAGRRPQFHPVGKQANDASDGVVWNENWAGAYLQKPNGTINSITGTFTVPGISGPNGAGAAAWVGIDGIACGVILQAGVVASITSTGPVYEAVWEWYPGPSGTFQGNFTVAAGDNIKVTVSASNATSGLATIQNLSNQQSTTQYLQSSHALCGQNAEWIVEAYALNDTIGFNIVPLANFSTVVFTDAQAGGQGNQIFGPLGTTIMGIQQNGQYLTNVSVTASSVVVKYV</sequence>
<feature type="signal peptide" evidence="2">
    <location>
        <begin position="1"/>
        <end position="19"/>
    </location>
</feature>
<dbReference type="InterPro" id="IPR038656">
    <property type="entry name" value="Peptidase_G1_sf"/>
</dbReference>
<dbReference type="OrthoDB" id="2862635at2759"/>
<dbReference type="GO" id="GO:0070007">
    <property type="term" value="F:glutamic-type endopeptidase activity"/>
    <property type="evidence" value="ECO:0007669"/>
    <property type="project" value="InterPro"/>
</dbReference>
<dbReference type="CDD" id="cd13426">
    <property type="entry name" value="Peptidase_G1"/>
    <property type="match status" value="1"/>
</dbReference>
<dbReference type="Gene3D" id="2.60.120.700">
    <property type="entry name" value="Peptidase G1"/>
    <property type="match status" value="1"/>
</dbReference>
<dbReference type="Pfam" id="PF01828">
    <property type="entry name" value="Peptidase_A4"/>
    <property type="match status" value="1"/>
</dbReference>
<dbReference type="PANTHER" id="PTHR37536">
    <property type="entry name" value="PUTATIVE (AFU_ORTHOLOGUE AFUA_3G02970)-RELATED"/>
    <property type="match status" value="1"/>
</dbReference>
<evidence type="ECO:0000313" key="4">
    <source>
        <dbReference type="Proteomes" id="UP000683000"/>
    </source>
</evidence>
<protein>
    <submittedName>
        <fullName evidence="3">Peptidase G1</fullName>
    </submittedName>
</protein>
<evidence type="ECO:0000256" key="1">
    <source>
        <dbReference type="PIRSR" id="PIRSR600250-50"/>
    </source>
</evidence>
<dbReference type="InterPro" id="IPR013320">
    <property type="entry name" value="ConA-like_dom_sf"/>
</dbReference>
<name>A0A8I3ACS4_9AGAM</name>
<evidence type="ECO:0000313" key="3">
    <source>
        <dbReference type="EMBL" id="KAG6380633.1"/>
    </source>
</evidence>
<comment type="caution">
    <text evidence="3">The sequence shown here is derived from an EMBL/GenBank/DDBJ whole genome shotgun (WGS) entry which is preliminary data.</text>
</comment>
<keyword evidence="2" id="KW-0732">Signal</keyword>
<organism evidence="3 4">
    <name type="scientific">Boletus reticuloceps</name>
    <dbReference type="NCBI Taxonomy" id="495285"/>
    <lineage>
        <taxon>Eukaryota</taxon>
        <taxon>Fungi</taxon>
        <taxon>Dikarya</taxon>
        <taxon>Basidiomycota</taxon>
        <taxon>Agaricomycotina</taxon>
        <taxon>Agaricomycetes</taxon>
        <taxon>Agaricomycetidae</taxon>
        <taxon>Boletales</taxon>
        <taxon>Boletineae</taxon>
        <taxon>Boletaceae</taxon>
        <taxon>Boletoideae</taxon>
        <taxon>Boletus</taxon>
    </lineage>
</organism>
<accession>A0A8I3ACS4</accession>
<dbReference type="Proteomes" id="UP000683000">
    <property type="component" value="Unassembled WGS sequence"/>
</dbReference>
<feature type="active site" description="Proton acceptor" evidence="1">
    <location>
        <position position="178"/>
    </location>
</feature>
<feature type="chain" id="PRO_5034867573" evidence="2">
    <location>
        <begin position="20"/>
        <end position="246"/>
    </location>
</feature>
<dbReference type="GO" id="GO:0006508">
    <property type="term" value="P:proteolysis"/>
    <property type="evidence" value="ECO:0007669"/>
    <property type="project" value="InterPro"/>
</dbReference>